<dbReference type="InParanoid" id="A0A1Y1XJM3"/>
<gene>
    <name evidence="2" type="ORF">K493DRAFT_319892</name>
</gene>
<evidence type="ECO:0008006" key="4">
    <source>
        <dbReference type="Google" id="ProtNLM"/>
    </source>
</evidence>
<feature type="chain" id="PRO_5012192213" description="CBM1 domain-containing protein" evidence="1">
    <location>
        <begin position="20"/>
        <end position="88"/>
    </location>
</feature>
<evidence type="ECO:0000256" key="1">
    <source>
        <dbReference type="SAM" id="SignalP"/>
    </source>
</evidence>
<keyword evidence="3" id="KW-1185">Reference proteome</keyword>
<accession>A0A1Y1XJM3</accession>
<name>A0A1Y1XJM3_9FUNG</name>
<keyword evidence="1" id="KW-0732">Signal</keyword>
<comment type="caution">
    <text evidence="2">The sequence shown here is derived from an EMBL/GenBank/DDBJ whole genome shotgun (WGS) entry which is preliminary data.</text>
</comment>
<protein>
    <recommendedName>
        <fullName evidence="4">CBM1 domain-containing protein</fullName>
    </recommendedName>
</protein>
<dbReference type="Proteomes" id="UP000193498">
    <property type="component" value="Unassembled WGS sequence"/>
</dbReference>
<evidence type="ECO:0000313" key="2">
    <source>
        <dbReference type="EMBL" id="ORX85957.1"/>
    </source>
</evidence>
<organism evidence="2 3">
    <name type="scientific">Basidiobolus meristosporus CBS 931.73</name>
    <dbReference type="NCBI Taxonomy" id="1314790"/>
    <lineage>
        <taxon>Eukaryota</taxon>
        <taxon>Fungi</taxon>
        <taxon>Fungi incertae sedis</taxon>
        <taxon>Zoopagomycota</taxon>
        <taxon>Entomophthoromycotina</taxon>
        <taxon>Basidiobolomycetes</taxon>
        <taxon>Basidiobolales</taxon>
        <taxon>Basidiobolaceae</taxon>
        <taxon>Basidiobolus</taxon>
    </lineage>
</organism>
<sequence>MKFSVGVAALFAAVASVNAGYVGMKSQNGASYLWNCPGNPVPQLQSICASYPASCTYKAPISFTCTVLSTCNLLSGELISQNCTPTKV</sequence>
<proteinExistence type="predicted"/>
<dbReference type="AlphaFoldDB" id="A0A1Y1XJM3"/>
<evidence type="ECO:0000313" key="3">
    <source>
        <dbReference type="Proteomes" id="UP000193498"/>
    </source>
</evidence>
<dbReference type="EMBL" id="MCFE01000582">
    <property type="protein sequence ID" value="ORX85957.1"/>
    <property type="molecule type" value="Genomic_DNA"/>
</dbReference>
<reference evidence="2 3" key="1">
    <citation type="submission" date="2016-07" db="EMBL/GenBank/DDBJ databases">
        <title>Pervasive Adenine N6-methylation of Active Genes in Fungi.</title>
        <authorList>
            <consortium name="DOE Joint Genome Institute"/>
            <person name="Mondo S.J."/>
            <person name="Dannebaum R.O."/>
            <person name="Kuo R.C."/>
            <person name="Labutti K."/>
            <person name="Haridas S."/>
            <person name="Kuo A."/>
            <person name="Salamov A."/>
            <person name="Ahrendt S.R."/>
            <person name="Lipzen A."/>
            <person name="Sullivan W."/>
            <person name="Andreopoulos W.B."/>
            <person name="Clum A."/>
            <person name="Lindquist E."/>
            <person name="Daum C."/>
            <person name="Ramamoorthy G.K."/>
            <person name="Gryganskyi A."/>
            <person name="Culley D."/>
            <person name="Magnuson J.K."/>
            <person name="James T.Y."/>
            <person name="O'Malley M.A."/>
            <person name="Stajich J.E."/>
            <person name="Spatafora J.W."/>
            <person name="Visel A."/>
            <person name="Grigoriev I.V."/>
        </authorList>
    </citation>
    <scope>NUCLEOTIDE SEQUENCE [LARGE SCALE GENOMIC DNA]</scope>
    <source>
        <strain evidence="2 3">CBS 931.73</strain>
    </source>
</reference>
<feature type="signal peptide" evidence="1">
    <location>
        <begin position="1"/>
        <end position="19"/>
    </location>
</feature>